<feature type="coiled-coil region" evidence="1">
    <location>
        <begin position="46"/>
        <end position="133"/>
    </location>
</feature>
<feature type="compositionally biased region" description="Pro residues" evidence="2">
    <location>
        <begin position="1"/>
        <end position="12"/>
    </location>
</feature>
<dbReference type="PANTHER" id="PTHR35315:SF1">
    <property type="entry name" value="RAB6-INTERACTING GOLGIN"/>
    <property type="match status" value="1"/>
</dbReference>
<keyword evidence="1" id="KW-0175">Coiled coil</keyword>
<accession>A0A8T0MRD9</accession>
<dbReference type="EMBL" id="CM029054">
    <property type="protein sequence ID" value="KAG2538692.1"/>
    <property type="molecule type" value="Genomic_DNA"/>
</dbReference>
<evidence type="ECO:0008006" key="5">
    <source>
        <dbReference type="Google" id="ProtNLM"/>
    </source>
</evidence>
<dbReference type="PANTHER" id="PTHR35315">
    <property type="entry name" value="ACI13"/>
    <property type="match status" value="1"/>
</dbReference>
<evidence type="ECO:0000313" key="4">
    <source>
        <dbReference type="Proteomes" id="UP000823388"/>
    </source>
</evidence>
<keyword evidence="4" id="KW-1185">Reference proteome</keyword>
<gene>
    <name evidence="3" type="ORF">PVAP13_9NG398700</name>
</gene>
<organism evidence="3 4">
    <name type="scientific">Panicum virgatum</name>
    <name type="common">Blackwell switchgrass</name>
    <dbReference type="NCBI Taxonomy" id="38727"/>
    <lineage>
        <taxon>Eukaryota</taxon>
        <taxon>Viridiplantae</taxon>
        <taxon>Streptophyta</taxon>
        <taxon>Embryophyta</taxon>
        <taxon>Tracheophyta</taxon>
        <taxon>Spermatophyta</taxon>
        <taxon>Magnoliopsida</taxon>
        <taxon>Liliopsida</taxon>
        <taxon>Poales</taxon>
        <taxon>Poaceae</taxon>
        <taxon>PACMAD clade</taxon>
        <taxon>Panicoideae</taxon>
        <taxon>Panicodae</taxon>
        <taxon>Paniceae</taxon>
        <taxon>Panicinae</taxon>
        <taxon>Panicum</taxon>
        <taxon>Panicum sect. Hiantes</taxon>
    </lineage>
</organism>
<name>A0A8T0MRD9_PANVG</name>
<feature type="region of interest" description="Disordered" evidence="2">
    <location>
        <begin position="168"/>
        <end position="204"/>
    </location>
</feature>
<dbReference type="AlphaFoldDB" id="A0A8T0MRD9"/>
<evidence type="ECO:0000256" key="2">
    <source>
        <dbReference type="SAM" id="MobiDB-lite"/>
    </source>
</evidence>
<dbReference type="Proteomes" id="UP000823388">
    <property type="component" value="Chromosome 9N"/>
</dbReference>
<comment type="caution">
    <text evidence="3">The sequence shown here is derived from an EMBL/GenBank/DDBJ whole genome shotgun (WGS) entry which is preliminary data.</text>
</comment>
<reference evidence="3" key="1">
    <citation type="submission" date="2020-05" db="EMBL/GenBank/DDBJ databases">
        <title>WGS assembly of Panicum virgatum.</title>
        <authorList>
            <person name="Lovell J.T."/>
            <person name="Jenkins J."/>
            <person name="Shu S."/>
            <person name="Juenger T.E."/>
            <person name="Schmutz J."/>
        </authorList>
    </citation>
    <scope>NUCLEOTIDE SEQUENCE</scope>
    <source>
        <strain evidence="3">AP13</strain>
    </source>
</reference>
<evidence type="ECO:0000256" key="1">
    <source>
        <dbReference type="SAM" id="Coils"/>
    </source>
</evidence>
<evidence type="ECO:0000313" key="3">
    <source>
        <dbReference type="EMBL" id="KAG2538692.1"/>
    </source>
</evidence>
<feature type="compositionally biased region" description="Basic and acidic residues" evidence="2">
    <location>
        <begin position="188"/>
        <end position="198"/>
    </location>
</feature>
<feature type="region of interest" description="Disordered" evidence="2">
    <location>
        <begin position="1"/>
        <end position="20"/>
    </location>
</feature>
<sequence>MAAPPPAPPPTLKPEIGPDGLARDSPVIAYTEKVILEEQLQLKKYIQDNYSKIREVEKELENLTFEMKLTAGPKKAALEHLRKKIEMSTEKIRLAKVKEEQAKKAWEAAAQVVKDEEDAKQKLCDDLNHLVEESAATQYTRLEELKKRLESLNPSRASVDVSGVNTIQHATTTSVPHPPLLGSSKDLQSLKRREDHQTQEGGVV</sequence>
<proteinExistence type="predicted"/>
<protein>
    <recommendedName>
        <fullName evidence="5">RAB6-interacting golgin</fullName>
    </recommendedName>
</protein>